<keyword evidence="2" id="KW-0808">Transferase</keyword>
<accession>A0ABV8TTZ2</accession>
<proteinExistence type="predicted"/>
<dbReference type="EMBL" id="JBHSDK010000003">
    <property type="protein sequence ID" value="MFC4334239.1"/>
    <property type="molecule type" value="Genomic_DNA"/>
</dbReference>
<dbReference type="Proteomes" id="UP001595823">
    <property type="component" value="Unassembled WGS sequence"/>
</dbReference>
<reference evidence="3" key="1">
    <citation type="journal article" date="2019" name="Int. J. Syst. Evol. Microbiol.">
        <title>The Global Catalogue of Microorganisms (GCM) 10K type strain sequencing project: providing services to taxonomists for standard genome sequencing and annotation.</title>
        <authorList>
            <consortium name="The Broad Institute Genomics Platform"/>
            <consortium name="The Broad Institute Genome Sequencing Center for Infectious Disease"/>
            <person name="Wu L."/>
            <person name="Ma J."/>
        </authorList>
    </citation>
    <scope>NUCLEOTIDE SEQUENCE [LARGE SCALE GENOMIC DNA]</scope>
    <source>
        <strain evidence="3">IBRC-M 10908</strain>
    </source>
</reference>
<dbReference type="InterPro" id="IPR041698">
    <property type="entry name" value="Methyltransf_25"/>
</dbReference>
<organism evidence="2 3">
    <name type="scientific">Salininema proteolyticum</name>
    <dbReference type="NCBI Taxonomy" id="1607685"/>
    <lineage>
        <taxon>Bacteria</taxon>
        <taxon>Bacillati</taxon>
        <taxon>Actinomycetota</taxon>
        <taxon>Actinomycetes</taxon>
        <taxon>Glycomycetales</taxon>
        <taxon>Glycomycetaceae</taxon>
        <taxon>Salininema</taxon>
    </lineage>
</organism>
<comment type="caution">
    <text evidence="2">The sequence shown here is derived from an EMBL/GenBank/DDBJ whole genome shotgun (WGS) entry which is preliminary data.</text>
</comment>
<dbReference type="EC" id="2.1.1.64" evidence="2"/>
<dbReference type="SUPFAM" id="SSF53335">
    <property type="entry name" value="S-adenosyl-L-methionine-dependent methyltransferases"/>
    <property type="match status" value="1"/>
</dbReference>
<dbReference type="GO" id="GO:0102208">
    <property type="term" value="F:2-polyprenyl-6-hydroxyphenol methylase activity"/>
    <property type="evidence" value="ECO:0007669"/>
    <property type="project" value="UniProtKB-EC"/>
</dbReference>
<dbReference type="EC" id="2.1.1.222" evidence="2"/>
<dbReference type="InterPro" id="IPR029063">
    <property type="entry name" value="SAM-dependent_MTases_sf"/>
</dbReference>
<sequence length="262" mass="29141">MTGIDARIREYYEKGGETDRLTAHARGRLEFARTQELVRRHLPEGPARIADVGGGTGVHAGWLAADGHDVTLVDPVERHVEAASALDGVTAVLGDARKLELDDDAVDVVLLLGPLYHLTERADRVRALAEARRVARRRVMAATINRPSLWWNRFRSDIKSRPMTVEESVRVLDDGVLDLHERGIFTRSFLHWPAEIAAESAEAGLEVAGQFMIEGMLYEHERLQEVWDSPAERESMLAMVRSVESEPTLLSCGPHLLTVADV</sequence>
<keyword evidence="2" id="KW-0489">Methyltransferase</keyword>
<keyword evidence="3" id="KW-1185">Reference proteome</keyword>
<evidence type="ECO:0000313" key="2">
    <source>
        <dbReference type="EMBL" id="MFC4334239.1"/>
    </source>
</evidence>
<dbReference type="Pfam" id="PF13649">
    <property type="entry name" value="Methyltransf_25"/>
    <property type="match status" value="1"/>
</dbReference>
<name>A0ABV8TTZ2_9ACTN</name>
<gene>
    <name evidence="2" type="ORF">ACFPET_03405</name>
</gene>
<feature type="domain" description="Methyltransferase" evidence="1">
    <location>
        <begin position="49"/>
        <end position="136"/>
    </location>
</feature>
<dbReference type="GO" id="GO:0061542">
    <property type="term" value="F:3-demethylubiquinol 3-O-methyltransferase activity"/>
    <property type="evidence" value="ECO:0007669"/>
    <property type="project" value="UniProtKB-EC"/>
</dbReference>
<protein>
    <submittedName>
        <fullName evidence="2">Class I SAM-dependent methyltransferase</fullName>
        <ecNumber evidence="2">2.1.1.222</ecNumber>
        <ecNumber evidence="2">2.1.1.64</ecNumber>
    </submittedName>
</protein>
<dbReference type="GO" id="GO:0032259">
    <property type="term" value="P:methylation"/>
    <property type="evidence" value="ECO:0007669"/>
    <property type="project" value="UniProtKB-KW"/>
</dbReference>
<dbReference type="CDD" id="cd02440">
    <property type="entry name" value="AdoMet_MTases"/>
    <property type="match status" value="1"/>
</dbReference>
<dbReference type="RefSeq" id="WP_380617975.1">
    <property type="nucleotide sequence ID" value="NZ_JBHSDK010000003.1"/>
</dbReference>
<evidence type="ECO:0000313" key="3">
    <source>
        <dbReference type="Proteomes" id="UP001595823"/>
    </source>
</evidence>
<dbReference type="Gene3D" id="3.40.50.150">
    <property type="entry name" value="Vaccinia Virus protein VP39"/>
    <property type="match status" value="1"/>
</dbReference>
<evidence type="ECO:0000259" key="1">
    <source>
        <dbReference type="Pfam" id="PF13649"/>
    </source>
</evidence>